<dbReference type="EMBL" id="VVYW01000014">
    <property type="protein sequence ID" value="KAA5406730.1"/>
    <property type="molecule type" value="Genomic_DNA"/>
</dbReference>
<evidence type="ECO:0000313" key="1">
    <source>
        <dbReference type="EMBL" id="KAA5406730.1"/>
    </source>
</evidence>
<dbReference type="Proteomes" id="UP000325055">
    <property type="component" value="Unassembled WGS sequence"/>
</dbReference>
<gene>
    <name evidence="1" type="ORF">F2Y86_17215</name>
</gene>
<accession>A0A5M6A679</accession>
<sequence length="314" mass="37055">MKSIVRRLKNLLKTVLISGNPWYQYKYQDCSKFWQRFPFNLEVVNLGSSSAFYGFDYSNLPVKAANWAMRPQSFPQDLAILKTYCSYLRPRAIILIALGPYSSCFKNYKDIELEKYYTVLHPGIFENFSMEKCEAVFRIKNSPYRYAARQMLLNGFKMFIVRLLRRHIPAELLDKQPMNAVQLEADSKHWIDGWKKQFNITDMDAFLPEHIVEGRKKRIVVLKEMIAFCKEREFQPVIVLPPVTDYLSSKFSETFRNNYIYSFLEEAGVLDIPFLNYLDDKRFKDPTLYFNSFFLNRTGAGLFSKVVLEDIKNR</sequence>
<dbReference type="RefSeq" id="WP_007214413.1">
    <property type="nucleotide sequence ID" value="NZ_JAFEKG010000001.1"/>
</dbReference>
<protein>
    <recommendedName>
        <fullName evidence="3">SGNH/GDSL hydrolase family protein</fullName>
    </recommendedName>
</protein>
<dbReference type="AlphaFoldDB" id="A0A5M6A679"/>
<organism evidence="1 2">
    <name type="scientific">Bacteroides cellulosilyticus</name>
    <dbReference type="NCBI Taxonomy" id="246787"/>
    <lineage>
        <taxon>Bacteria</taxon>
        <taxon>Pseudomonadati</taxon>
        <taxon>Bacteroidota</taxon>
        <taxon>Bacteroidia</taxon>
        <taxon>Bacteroidales</taxon>
        <taxon>Bacteroidaceae</taxon>
        <taxon>Bacteroides</taxon>
    </lineage>
</organism>
<reference evidence="1 2" key="1">
    <citation type="journal article" date="2019" name="Nat. Med.">
        <title>A library of human gut bacterial isolates paired with longitudinal multiomics data enables mechanistic microbiome research.</title>
        <authorList>
            <person name="Poyet M."/>
            <person name="Groussin M."/>
            <person name="Gibbons S.M."/>
            <person name="Avila-Pacheco J."/>
            <person name="Jiang X."/>
            <person name="Kearney S.M."/>
            <person name="Perrotta A.R."/>
            <person name="Berdy B."/>
            <person name="Zhao S."/>
            <person name="Lieberman T.D."/>
            <person name="Swanson P.K."/>
            <person name="Smith M."/>
            <person name="Roesemann S."/>
            <person name="Alexander J.E."/>
            <person name="Rich S.A."/>
            <person name="Livny J."/>
            <person name="Vlamakis H."/>
            <person name="Clish C."/>
            <person name="Bullock K."/>
            <person name="Deik A."/>
            <person name="Scott J."/>
            <person name="Pierce K.A."/>
            <person name="Xavier R.J."/>
            <person name="Alm E.J."/>
        </authorList>
    </citation>
    <scope>NUCLEOTIDE SEQUENCE [LARGE SCALE GENOMIC DNA]</scope>
    <source>
        <strain evidence="1 2">BIOML-A7</strain>
    </source>
</reference>
<proteinExistence type="predicted"/>
<name>A0A5M6A679_9BACE</name>
<evidence type="ECO:0000313" key="2">
    <source>
        <dbReference type="Proteomes" id="UP000325055"/>
    </source>
</evidence>
<comment type="caution">
    <text evidence="1">The sequence shown here is derived from an EMBL/GenBank/DDBJ whole genome shotgun (WGS) entry which is preliminary data.</text>
</comment>
<evidence type="ECO:0008006" key="3">
    <source>
        <dbReference type="Google" id="ProtNLM"/>
    </source>
</evidence>